<dbReference type="GO" id="GO:0047596">
    <property type="term" value="F:6-methylsalicylate decarboxylase activity"/>
    <property type="evidence" value="ECO:0007669"/>
    <property type="project" value="UniProtKB-EC"/>
</dbReference>
<evidence type="ECO:0000256" key="2">
    <source>
        <dbReference type="ARBA" id="ARBA00022723"/>
    </source>
</evidence>
<dbReference type="PANTHER" id="PTHR21240:SF29">
    <property type="entry name" value="AMIDOHYDROLASE-RELATED DOMAIN-CONTAINING PROTEIN"/>
    <property type="match status" value="1"/>
</dbReference>
<gene>
    <name evidence="10" type="ORF">G7Y89_g6571</name>
</gene>
<dbReference type="Pfam" id="PF04909">
    <property type="entry name" value="Amidohydro_2"/>
    <property type="match status" value="1"/>
</dbReference>
<feature type="domain" description="Amidohydrolase-related" evidence="9">
    <location>
        <begin position="77"/>
        <end position="376"/>
    </location>
</feature>
<organism evidence="10 11">
    <name type="scientific">Cudoniella acicularis</name>
    <dbReference type="NCBI Taxonomy" id="354080"/>
    <lineage>
        <taxon>Eukaryota</taxon>
        <taxon>Fungi</taxon>
        <taxon>Dikarya</taxon>
        <taxon>Ascomycota</taxon>
        <taxon>Pezizomycotina</taxon>
        <taxon>Leotiomycetes</taxon>
        <taxon>Helotiales</taxon>
        <taxon>Tricladiaceae</taxon>
        <taxon>Cudoniella</taxon>
    </lineage>
</organism>
<comment type="similarity">
    <text evidence="1">Belongs to the metallo-dependent hydrolases superfamily. ACMSD family.</text>
</comment>
<dbReference type="InterPro" id="IPR032465">
    <property type="entry name" value="ACMSD"/>
</dbReference>
<keyword evidence="2" id="KW-0479">Metal-binding</keyword>
<dbReference type="GO" id="GO:0005829">
    <property type="term" value="C:cytosol"/>
    <property type="evidence" value="ECO:0007669"/>
    <property type="project" value="TreeGrafter"/>
</dbReference>
<evidence type="ECO:0000256" key="8">
    <source>
        <dbReference type="RuleBase" id="RU366045"/>
    </source>
</evidence>
<keyword evidence="5 8" id="KW-0456">Lyase</keyword>
<evidence type="ECO:0000256" key="5">
    <source>
        <dbReference type="ARBA" id="ARBA00023239"/>
    </source>
</evidence>
<dbReference type="GO" id="GO:0046872">
    <property type="term" value="F:metal ion binding"/>
    <property type="evidence" value="ECO:0007669"/>
    <property type="project" value="UniProtKB-KW"/>
</dbReference>
<dbReference type="GO" id="GO:0019748">
    <property type="term" value="P:secondary metabolic process"/>
    <property type="evidence" value="ECO:0007669"/>
    <property type="project" value="TreeGrafter"/>
</dbReference>
<dbReference type="Proteomes" id="UP000566819">
    <property type="component" value="Unassembled WGS sequence"/>
</dbReference>
<keyword evidence="11" id="KW-1185">Reference proteome</keyword>
<evidence type="ECO:0000313" key="11">
    <source>
        <dbReference type="Proteomes" id="UP000566819"/>
    </source>
</evidence>
<protein>
    <recommendedName>
        <fullName evidence="7">6-methylsalicylate decarboxylase</fullName>
        <ecNumber evidence="7">4.1.1.52</ecNumber>
    </recommendedName>
</protein>
<name>A0A8H4W5D4_9HELO</name>
<evidence type="ECO:0000256" key="1">
    <source>
        <dbReference type="ARBA" id="ARBA00005871"/>
    </source>
</evidence>
<proteinExistence type="inferred from homology"/>
<evidence type="ECO:0000256" key="7">
    <source>
        <dbReference type="ARBA" id="ARBA00038889"/>
    </source>
</evidence>
<dbReference type="AlphaFoldDB" id="A0A8H4W5D4"/>
<keyword evidence="3 8" id="KW-0210">Decarboxylase</keyword>
<comment type="catalytic activity">
    <reaction evidence="6">
        <text>6-methylsalicylate + H(+) = 3-methylphenol + CO2</text>
        <dbReference type="Rhea" id="RHEA:23112"/>
        <dbReference type="ChEBI" id="CHEBI:15378"/>
        <dbReference type="ChEBI" id="CHEBI:16526"/>
        <dbReference type="ChEBI" id="CHEBI:17231"/>
        <dbReference type="ChEBI" id="CHEBI:36658"/>
        <dbReference type="EC" id="4.1.1.52"/>
    </reaction>
    <physiologicalReaction direction="left-to-right" evidence="6">
        <dbReference type="Rhea" id="RHEA:23113"/>
    </physiologicalReaction>
</comment>
<reference evidence="10 11" key="1">
    <citation type="submission" date="2020-03" db="EMBL/GenBank/DDBJ databases">
        <title>Draft Genome Sequence of Cudoniella acicularis.</title>
        <authorList>
            <person name="Buettner E."/>
            <person name="Kellner H."/>
        </authorList>
    </citation>
    <scope>NUCLEOTIDE SEQUENCE [LARGE SCALE GENOMIC DNA]</scope>
    <source>
        <strain evidence="10 11">DSM 108380</strain>
    </source>
</reference>
<dbReference type="Gene3D" id="3.20.20.140">
    <property type="entry name" value="Metal-dependent hydrolases"/>
    <property type="match status" value="1"/>
</dbReference>
<evidence type="ECO:0000313" key="10">
    <source>
        <dbReference type="EMBL" id="KAF4631559.1"/>
    </source>
</evidence>
<dbReference type="InterPro" id="IPR006680">
    <property type="entry name" value="Amidohydro-rel"/>
</dbReference>
<comment type="caution">
    <text evidence="10">The sequence shown here is derived from an EMBL/GenBank/DDBJ whole genome shotgun (WGS) entry which is preliminary data.</text>
</comment>
<keyword evidence="4" id="KW-0862">Zinc</keyword>
<dbReference type="EC" id="4.1.1.52" evidence="7"/>
<evidence type="ECO:0000256" key="4">
    <source>
        <dbReference type="ARBA" id="ARBA00022833"/>
    </source>
</evidence>
<dbReference type="SUPFAM" id="SSF51556">
    <property type="entry name" value="Metallo-dependent hydrolases"/>
    <property type="match status" value="1"/>
</dbReference>
<sequence length="376" mass="41561">MKLSLFRDDLGNLVLDSQASLQLRLEDFGTEGFAAKFTDLIQSIYISAETLFTFLDCAEVKAGRVKCAAGKRTFEWTPEQHISMMKETNITTAILSISTPGTYLRPFDAPLTKEISRTTNVELSEICAAHPGHFRFFASLPLPSIPDSLAEIDYALDTLGAVGFCVLSNANGIYMGDKALDPIFDKLNERKAILLMHPTSCKIISHAHSYGTASDAKSEPNLTVVNPLQIPSGLLEYMFDETRAVANLLVSGTVTRCPEIRFIMSHAGCLLPPVLERVAVALQNFFGGGMDSTEMKRLLRERFHFDLAGLPWPDMIHALLRIVGPDRLVYGSDYCWTPLPLAKTLIKKMDEGAGEMWTEDTIKEVYAGNAKKLFGL</sequence>
<dbReference type="EMBL" id="JAAMPI010000432">
    <property type="protein sequence ID" value="KAF4631559.1"/>
    <property type="molecule type" value="Genomic_DNA"/>
</dbReference>
<evidence type="ECO:0000256" key="3">
    <source>
        <dbReference type="ARBA" id="ARBA00022793"/>
    </source>
</evidence>
<dbReference type="GO" id="GO:0016787">
    <property type="term" value="F:hydrolase activity"/>
    <property type="evidence" value="ECO:0007669"/>
    <property type="project" value="InterPro"/>
</dbReference>
<accession>A0A8H4W5D4</accession>
<evidence type="ECO:0000259" key="9">
    <source>
        <dbReference type="Pfam" id="PF04909"/>
    </source>
</evidence>
<dbReference type="InterPro" id="IPR032466">
    <property type="entry name" value="Metal_Hydrolase"/>
</dbReference>
<dbReference type="OrthoDB" id="2832284at2759"/>
<evidence type="ECO:0000256" key="6">
    <source>
        <dbReference type="ARBA" id="ARBA00036832"/>
    </source>
</evidence>
<dbReference type="PANTHER" id="PTHR21240">
    <property type="entry name" value="2-AMINO-3-CARBOXYLMUCONATE-6-SEMIALDEHYDE DECARBOXYLASE"/>
    <property type="match status" value="1"/>
</dbReference>